<dbReference type="RefSeq" id="XP_043034851.1">
    <property type="nucleotide sequence ID" value="XM_043177802.1"/>
</dbReference>
<gene>
    <name evidence="1" type="ORF">BT62DRAFT_1011588</name>
</gene>
<evidence type="ECO:0000313" key="2">
    <source>
        <dbReference type="Proteomes" id="UP000812287"/>
    </source>
</evidence>
<dbReference type="Proteomes" id="UP000812287">
    <property type="component" value="Unassembled WGS sequence"/>
</dbReference>
<sequence>MAILVDDVVIYVVLLAEWRNIRNPASSDEEWKRNVRGGLDARYMRRLPVDCKNGPWKRTVMPCKMSDRLHYKKPLAFNEYVESMPEDFSRAPFDRVLDRDWDGARKPWYDFGQTAHVNDFVD</sequence>
<keyword evidence="2" id="KW-1185">Reference proteome</keyword>
<dbReference type="OrthoDB" id="3103142at2759"/>
<dbReference type="AlphaFoldDB" id="A0A9P8AN36"/>
<organism evidence="1 2">
    <name type="scientific">Guyanagaster necrorhizus</name>
    <dbReference type="NCBI Taxonomy" id="856835"/>
    <lineage>
        <taxon>Eukaryota</taxon>
        <taxon>Fungi</taxon>
        <taxon>Dikarya</taxon>
        <taxon>Basidiomycota</taxon>
        <taxon>Agaricomycotina</taxon>
        <taxon>Agaricomycetes</taxon>
        <taxon>Agaricomycetidae</taxon>
        <taxon>Agaricales</taxon>
        <taxon>Marasmiineae</taxon>
        <taxon>Physalacriaceae</taxon>
        <taxon>Guyanagaster</taxon>
    </lineage>
</organism>
<accession>A0A9P8AN36</accession>
<evidence type="ECO:0000313" key="1">
    <source>
        <dbReference type="EMBL" id="KAG7441351.1"/>
    </source>
</evidence>
<name>A0A9P8AN36_9AGAR</name>
<reference evidence="1" key="1">
    <citation type="submission" date="2020-11" db="EMBL/GenBank/DDBJ databases">
        <title>Adaptations for nitrogen fixation in a non-lichenized fungal sporocarp promotes dispersal by wood-feeding termites.</title>
        <authorList>
            <consortium name="DOE Joint Genome Institute"/>
            <person name="Koch R.A."/>
            <person name="Yoon G."/>
            <person name="Arayal U."/>
            <person name="Lail K."/>
            <person name="Amirebrahimi M."/>
            <person name="Labutti K."/>
            <person name="Lipzen A."/>
            <person name="Riley R."/>
            <person name="Barry K."/>
            <person name="Henrissat B."/>
            <person name="Grigoriev I.V."/>
            <person name="Herr J.R."/>
            <person name="Aime M.C."/>
        </authorList>
    </citation>
    <scope>NUCLEOTIDE SEQUENCE</scope>
    <source>
        <strain evidence="1">MCA 3950</strain>
    </source>
</reference>
<proteinExistence type="predicted"/>
<dbReference type="EMBL" id="MU250560">
    <property type="protein sequence ID" value="KAG7441351.1"/>
    <property type="molecule type" value="Genomic_DNA"/>
</dbReference>
<dbReference type="GeneID" id="66100089"/>
<protein>
    <submittedName>
        <fullName evidence="1">Uncharacterized protein</fullName>
    </submittedName>
</protein>
<comment type="caution">
    <text evidence="1">The sequence shown here is derived from an EMBL/GenBank/DDBJ whole genome shotgun (WGS) entry which is preliminary data.</text>
</comment>